<dbReference type="Proteomes" id="UP000017747">
    <property type="component" value="Unassembled WGS sequence"/>
</dbReference>
<keyword evidence="2" id="KW-0732">Signal</keyword>
<reference evidence="3 4" key="1">
    <citation type="journal article" date="2014" name="Genome Announc.">
        <title>Genome Sequence of Youngiibacter fragilis, the Type Strain of the Genus Youngiibacter.</title>
        <authorList>
            <person name="Wawrik C.B."/>
            <person name="Callaghan A.V."/>
            <person name="Stamps B.W."/>
            <person name="Wawrik B."/>
        </authorList>
    </citation>
    <scope>NUCLEOTIDE SEQUENCE [LARGE SCALE GENOMIC DNA]</scope>
    <source>
        <strain evidence="3 4">232.1</strain>
    </source>
</reference>
<keyword evidence="1" id="KW-0812">Transmembrane</keyword>
<proteinExistence type="predicted"/>
<keyword evidence="1" id="KW-1133">Transmembrane helix</keyword>
<feature type="transmembrane region" description="Helical" evidence="1">
    <location>
        <begin position="210"/>
        <end position="228"/>
    </location>
</feature>
<comment type="caution">
    <text evidence="3">The sequence shown here is derived from an EMBL/GenBank/DDBJ whole genome shotgun (WGS) entry which is preliminary data.</text>
</comment>
<keyword evidence="1" id="KW-0472">Membrane</keyword>
<organism evidence="3 4">
    <name type="scientific">Youngiibacter fragilis 232.1</name>
    <dbReference type="NCBI Taxonomy" id="994573"/>
    <lineage>
        <taxon>Bacteria</taxon>
        <taxon>Bacillati</taxon>
        <taxon>Bacillota</taxon>
        <taxon>Clostridia</taxon>
        <taxon>Eubacteriales</taxon>
        <taxon>Clostridiaceae</taxon>
        <taxon>Youngiibacter</taxon>
    </lineage>
</organism>
<evidence type="ECO:0000256" key="1">
    <source>
        <dbReference type="SAM" id="Phobius"/>
    </source>
</evidence>
<sequence length="243" mass="26290">MKKAIIVMLALLAVSVFSSTAYAMDFGSLESVQDTLIPDGKDAVIHQKITAVTNANGEIAFPLYSKTEMVSIEAEKGSMAGNPEVVEYGDNKFNVVTFNEKESEVTFEVVVKKTGIYEGKKAKLGDTFPSGARTIEYKVVNSSPVAIKSYSVKMAAPEGKELLNIVGYDAEEAFGITKEDGMTFGGFDFEEVASGKEVKLAINIFSPMKIHSTLVWILSILISAAFMFKNKDLLKGKAAVQQG</sequence>
<name>V7I2I8_9CLOT</name>
<evidence type="ECO:0008006" key="5">
    <source>
        <dbReference type="Google" id="ProtNLM"/>
    </source>
</evidence>
<accession>V7I2I8</accession>
<evidence type="ECO:0000256" key="2">
    <source>
        <dbReference type="SAM" id="SignalP"/>
    </source>
</evidence>
<keyword evidence="4" id="KW-1185">Reference proteome</keyword>
<feature type="chain" id="PRO_5004760815" description="DUF916 domain-containing protein" evidence="2">
    <location>
        <begin position="24"/>
        <end position="243"/>
    </location>
</feature>
<evidence type="ECO:0000313" key="4">
    <source>
        <dbReference type="Proteomes" id="UP000017747"/>
    </source>
</evidence>
<dbReference type="OrthoDB" id="2028414at2"/>
<gene>
    <name evidence="3" type="ORF">T472_0216685</name>
</gene>
<dbReference type="PATRIC" id="fig|994573.3.peg.3162"/>
<dbReference type="EMBL" id="AXUN02000209">
    <property type="protein sequence ID" value="ETA79496.1"/>
    <property type="molecule type" value="Genomic_DNA"/>
</dbReference>
<dbReference type="AlphaFoldDB" id="V7I2I8"/>
<protein>
    <recommendedName>
        <fullName evidence="5">DUF916 domain-containing protein</fullName>
    </recommendedName>
</protein>
<dbReference type="RefSeq" id="WP_023386341.1">
    <property type="nucleotide sequence ID" value="NZ_AXUN02000209.1"/>
</dbReference>
<dbReference type="STRING" id="994573.T472_0216685"/>
<feature type="signal peptide" evidence="2">
    <location>
        <begin position="1"/>
        <end position="23"/>
    </location>
</feature>
<evidence type="ECO:0000313" key="3">
    <source>
        <dbReference type="EMBL" id="ETA79496.1"/>
    </source>
</evidence>
<dbReference type="eggNOG" id="ENOG50333EW">
    <property type="taxonomic scope" value="Bacteria"/>
</dbReference>